<proteinExistence type="predicted"/>
<comment type="caution">
    <text evidence="1">The sequence shown here is derived from an EMBL/GenBank/DDBJ whole genome shotgun (WGS) entry which is preliminary data.</text>
</comment>
<protein>
    <submittedName>
        <fullName evidence="1">Uncharacterized protein</fullName>
    </submittedName>
</protein>
<accession>A0A0R3K9W2</accession>
<gene>
    <name evidence="1" type="ORF">CP49_27405</name>
</gene>
<dbReference type="Proteomes" id="UP000051913">
    <property type="component" value="Unassembled WGS sequence"/>
</dbReference>
<evidence type="ECO:0000313" key="2">
    <source>
        <dbReference type="Proteomes" id="UP000051913"/>
    </source>
</evidence>
<dbReference type="RefSeq" id="WP_057855587.1">
    <property type="nucleotide sequence ID" value="NZ_LLXX01000232.1"/>
</dbReference>
<dbReference type="AlphaFoldDB" id="A0A0R3K9W2"/>
<evidence type="ECO:0000313" key="1">
    <source>
        <dbReference type="EMBL" id="KRQ92336.1"/>
    </source>
</evidence>
<dbReference type="OrthoDB" id="8239842at2"/>
<name>A0A0R3K9W2_9BRAD</name>
<organism evidence="1 2">
    <name type="scientific">Bradyrhizobium valentinum</name>
    <dbReference type="NCBI Taxonomy" id="1518501"/>
    <lineage>
        <taxon>Bacteria</taxon>
        <taxon>Pseudomonadati</taxon>
        <taxon>Pseudomonadota</taxon>
        <taxon>Alphaproteobacteria</taxon>
        <taxon>Hyphomicrobiales</taxon>
        <taxon>Nitrobacteraceae</taxon>
        <taxon>Bradyrhizobium</taxon>
    </lineage>
</organism>
<reference evidence="1 2" key="1">
    <citation type="submission" date="2014-03" db="EMBL/GenBank/DDBJ databases">
        <title>Bradyrhizobium valentinum sp. nov., isolated from effective nodules of Lupinus mariae-josephae, a lupine endemic of basic-lime soils in Eastern Spain.</title>
        <authorList>
            <person name="Duran D."/>
            <person name="Rey L."/>
            <person name="Navarro A."/>
            <person name="Busquets A."/>
            <person name="Imperial J."/>
            <person name="Ruiz-Argueso T."/>
        </authorList>
    </citation>
    <scope>NUCLEOTIDE SEQUENCE [LARGE SCALE GENOMIC DNA]</scope>
    <source>
        <strain evidence="1 2">LmjM3</strain>
    </source>
</reference>
<sequence length="80" mass="8858">MDQLAGVDRALDEMLVQLGGMVLRLSSPDVTRTAEERRALACSVNQYSVCAARSGDPRVHQLKVELEETIKPHLRLVASR</sequence>
<keyword evidence="2" id="KW-1185">Reference proteome</keyword>
<dbReference type="EMBL" id="LLXX01000232">
    <property type="protein sequence ID" value="KRQ92336.1"/>
    <property type="molecule type" value="Genomic_DNA"/>
</dbReference>